<dbReference type="OrthoDB" id="9808623at2"/>
<dbReference type="CDD" id="cd07823">
    <property type="entry name" value="SRPBCC_5"/>
    <property type="match status" value="1"/>
</dbReference>
<evidence type="ECO:0008006" key="3">
    <source>
        <dbReference type="Google" id="ProtNLM"/>
    </source>
</evidence>
<name>A0A418VJR1_RHOPL</name>
<dbReference type="Proteomes" id="UP000285523">
    <property type="component" value="Unassembled WGS sequence"/>
</dbReference>
<sequence length="150" mass="17115">MEFRMEADLPCAPDRLWPIMLDIREMAGCIPGIESIEEKERLKAYSALMKQKIGPFKLEVPAEIVVEDFRELEFVIAQATGKDKFTGTTLRVNFDLRLEAIEAELTRLAVQADLQIAGRLASLGHSMIKKKAQENFAEFEANFRKRLEEV</sequence>
<gene>
    <name evidence="1" type="ORF">D4Q52_07065</name>
</gene>
<dbReference type="InterPro" id="IPR023393">
    <property type="entry name" value="START-like_dom_sf"/>
</dbReference>
<dbReference type="RefSeq" id="WP_119855832.1">
    <property type="nucleotide sequence ID" value="NZ_QYYD01000005.1"/>
</dbReference>
<accession>A0A418VJR1</accession>
<organism evidence="1 2">
    <name type="scientific">Rhodopseudomonas palustris</name>
    <dbReference type="NCBI Taxonomy" id="1076"/>
    <lineage>
        <taxon>Bacteria</taxon>
        <taxon>Pseudomonadati</taxon>
        <taxon>Pseudomonadota</taxon>
        <taxon>Alphaproteobacteria</taxon>
        <taxon>Hyphomicrobiales</taxon>
        <taxon>Nitrobacteraceae</taxon>
        <taxon>Rhodopseudomonas</taxon>
    </lineage>
</organism>
<protein>
    <recommendedName>
        <fullName evidence="3">Carbon monoxide dehydrogenase subunit G</fullName>
    </recommendedName>
</protein>
<dbReference type="SUPFAM" id="SSF55961">
    <property type="entry name" value="Bet v1-like"/>
    <property type="match status" value="1"/>
</dbReference>
<evidence type="ECO:0000313" key="2">
    <source>
        <dbReference type="Proteomes" id="UP000285523"/>
    </source>
</evidence>
<reference evidence="1 2" key="1">
    <citation type="submission" date="2018-09" db="EMBL/GenBank/DDBJ databases">
        <title>Draft genome sequence of Rhodopseudomonas palustris 2.1.18.</title>
        <authorList>
            <person name="Robertson S.L."/>
            <person name="Meyer T.E."/>
            <person name="Kyndt J.A."/>
        </authorList>
    </citation>
    <scope>NUCLEOTIDE SEQUENCE [LARGE SCALE GENOMIC DNA]</scope>
    <source>
        <strain evidence="1 2">2.1.18</strain>
    </source>
</reference>
<dbReference type="AlphaFoldDB" id="A0A418VJR1"/>
<dbReference type="EMBL" id="QYYD01000005">
    <property type="protein sequence ID" value="RJF76363.1"/>
    <property type="molecule type" value="Genomic_DNA"/>
</dbReference>
<dbReference type="PANTHER" id="PTHR38588">
    <property type="entry name" value="BLL0334 PROTEIN"/>
    <property type="match status" value="1"/>
</dbReference>
<dbReference type="Pfam" id="PF06240">
    <property type="entry name" value="COXG"/>
    <property type="match status" value="1"/>
</dbReference>
<proteinExistence type="predicted"/>
<evidence type="ECO:0000313" key="1">
    <source>
        <dbReference type="EMBL" id="RJF76363.1"/>
    </source>
</evidence>
<comment type="caution">
    <text evidence="1">The sequence shown here is derived from an EMBL/GenBank/DDBJ whole genome shotgun (WGS) entry which is preliminary data.</text>
</comment>
<dbReference type="Gene3D" id="3.30.530.20">
    <property type="match status" value="1"/>
</dbReference>
<dbReference type="InterPro" id="IPR010419">
    <property type="entry name" value="CO_DH_gsu"/>
</dbReference>
<dbReference type="PANTHER" id="PTHR38588:SF1">
    <property type="entry name" value="BLL0334 PROTEIN"/>
    <property type="match status" value="1"/>
</dbReference>